<evidence type="ECO:0000256" key="6">
    <source>
        <dbReference type="PROSITE-ProRule" id="PRU00169"/>
    </source>
</evidence>
<feature type="transmembrane region" description="Helical" evidence="7">
    <location>
        <begin position="27"/>
        <end position="44"/>
    </location>
</feature>
<accession>A0A6N8DP92</accession>
<evidence type="ECO:0000259" key="9">
    <source>
        <dbReference type="PROSITE" id="PS50110"/>
    </source>
</evidence>
<name>A0A6N8DP92_RHOAC</name>
<feature type="transmembrane region" description="Helical" evidence="7">
    <location>
        <begin position="94"/>
        <end position="117"/>
    </location>
</feature>
<feature type="domain" description="Response regulatory" evidence="9">
    <location>
        <begin position="485"/>
        <end position="601"/>
    </location>
</feature>
<dbReference type="RefSeq" id="WP_155447073.1">
    <property type="nucleotide sequence ID" value="NZ_JAOQNR010000016.1"/>
</dbReference>
<dbReference type="SMART" id="SM00388">
    <property type="entry name" value="HisKA"/>
    <property type="match status" value="1"/>
</dbReference>
<dbReference type="OrthoDB" id="9789782at2"/>
<dbReference type="Pfam" id="PF01627">
    <property type="entry name" value="Hpt"/>
    <property type="match status" value="1"/>
</dbReference>
<feature type="modified residue" description="Phosphohistidine" evidence="5">
    <location>
        <position position="669"/>
    </location>
</feature>
<dbReference type="PRINTS" id="PR00344">
    <property type="entry name" value="BCTRLSENSOR"/>
</dbReference>
<dbReference type="SMART" id="SM00387">
    <property type="entry name" value="HATPase_c"/>
    <property type="match status" value="1"/>
</dbReference>
<feature type="modified residue" description="4-aspartylphosphate" evidence="6">
    <location>
        <position position="534"/>
    </location>
</feature>
<dbReference type="Gene3D" id="1.10.287.130">
    <property type="match status" value="1"/>
</dbReference>
<evidence type="ECO:0000256" key="1">
    <source>
        <dbReference type="ARBA" id="ARBA00000085"/>
    </source>
</evidence>
<evidence type="ECO:0000256" key="3">
    <source>
        <dbReference type="ARBA" id="ARBA00022553"/>
    </source>
</evidence>
<dbReference type="InterPro" id="IPR003594">
    <property type="entry name" value="HATPase_dom"/>
</dbReference>
<evidence type="ECO:0000256" key="5">
    <source>
        <dbReference type="PROSITE-ProRule" id="PRU00110"/>
    </source>
</evidence>
<dbReference type="InterPro" id="IPR004358">
    <property type="entry name" value="Sig_transdc_His_kin-like_C"/>
</dbReference>
<evidence type="ECO:0000259" key="8">
    <source>
        <dbReference type="PROSITE" id="PS50109"/>
    </source>
</evidence>
<evidence type="ECO:0000259" key="10">
    <source>
        <dbReference type="PROSITE" id="PS50894"/>
    </source>
</evidence>
<dbReference type="EMBL" id="WNKS01000016">
    <property type="protein sequence ID" value="MTV32380.1"/>
    <property type="molecule type" value="Genomic_DNA"/>
</dbReference>
<dbReference type="InterPro" id="IPR036890">
    <property type="entry name" value="HATPase_C_sf"/>
</dbReference>
<dbReference type="SUPFAM" id="SSF47226">
    <property type="entry name" value="Histidine-containing phosphotransfer domain, HPT domain"/>
    <property type="match status" value="1"/>
</dbReference>
<dbReference type="Gene3D" id="3.40.50.2300">
    <property type="match status" value="1"/>
</dbReference>
<dbReference type="PROSITE" id="PS50110">
    <property type="entry name" value="RESPONSE_REGULATORY"/>
    <property type="match status" value="1"/>
</dbReference>
<dbReference type="Pfam" id="PF00512">
    <property type="entry name" value="HisKA"/>
    <property type="match status" value="1"/>
</dbReference>
<evidence type="ECO:0000313" key="12">
    <source>
        <dbReference type="Proteomes" id="UP000439113"/>
    </source>
</evidence>
<feature type="domain" description="HPt" evidence="10">
    <location>
        <begin position="630"/>
        <end position="727"/>
    </location>
</feature>
<evidence type="ECO:0000256" key="7">
    <source>
        <dbReference type="SAM" id="Phobius"/>
    </source>
</evidence>
<proteinExistence type="predicted"/>
<dbReference type="PANTHER" id="PTHR45339:SF5">
    <property type="entry name" value="HISTIDINE KINASE"/>
    <property type="match status" value="1"/>
</dbReference>
<dbReference type="CDD" id="cd00082">
    <property type="entry name" value="HisKA"/>
    <property type="match status" value="1"/>
</dbReference>
<dbReference type="SUPFAM" id="SSF47384">
    <property type="entry name" value="Homodimeric domain of signal transducing histidine kinase"/>
    <property type="match status" value="1"/>
</dbReference>
<organism evidence="11 12">
    <name type="scientific">Rhodoblastus acidophilus</name>
    <name type="common">Rhodopseudomonas acidophila</name>
    <dbReference type="NCBI Taxonomy" id="1074"/>
    <lineage>
        <taxon>Bacteria</taxon>
        <taxon>Pseudomonadati</taxon>
        <taxon>Pseudomonadota</taxon>
        <taxon>Alphaproteobacteria</taxon>
        <taxon>Hyphomicrobiales</taxon>
        <taxon>Rhodoblastaceae</taxon>
        <taxon>Rhodoblastus</taxon>
    </lineage>
</organism>
<dbReference type="PROSITE" id="PS50894">
    <property type="entry name" value="HPT"/>
    <property type="match status" value="1"/>
</dbReference>
<protein>
    <recommendedName>
        <fullName evidence="2">histidine kinase</fullName>
        <ecNumber evidence="2">2.7.13.3</ecNumber>
    </recommendedName>
</protein>
<dbReference type="GO" id="GO:0000155">
    <property type="term" value="F:phosphorelay sensor kinase activity"/>
    <property type="evidence" value="ECO:0007669"/>
    <property type="project" value="InterPro"/>
</dbReference>
<dbReference type="SUPFAM" id="SSF55874">
    <property type="entry name" value="ATPase domain of HSP90 chaperone/DNA topoisomerase II/histidine kinase"/>
    <property type="match status" value="1"/>
</dbReference>
<keyword evidence="4" id="KW-0902">Two-component regulatory system</keyword>
<dbReference type="PANTHER" id="PTHR45339">
    <property type="entry name" value="HYBRID SIGNAL TRANSDUCTION HISTIDINE KINASE J"/>
    <property type="match status" value="1"/>
</dbReference>
<dbReference type="Gene3D" id="1.20.120.160">
    <property type="entry name" value="HPT domain"/>
    <property type="match status" value="1"/>
</dbReference>
<feature type="domain" description="Histidine kinase" evidence="8">
    <location>
        <begin position="199"/>
        <end position="419"/>
    </location>
</feature>
<dbReference type="InterPro" id="IPR036641">
    <property type="entry name" value="HPT_dom_sf"/>
</dbReference>
<dbReference type="InterPro" id="IPR001789">
    <property type="entry name" value="Sig_transdc_resp-reg_receiver"/>
</dbReference>
<gene>
    <name evidence="11" type="ORF">GJ654_15430</name>
</gene>
<dbReference type="InterPro" id="IPR005467">
    <property type="entry name" value="His_kinase_dom"/>
</dbReference>
<comment type="caution">
    <text evidence="11">The sequence shown here is derived from an EMBL/GenBank/DDBJ whole genome shotgun (WGS) entry which is preliminary data.</text>
</comment>
<feature type="transmembrane region" description="Helical" evidence="7">
    <location>
        <begin position="157"/>
        <end position="176"/>
    </location>
</feature>
<dbReference type="GO" id="GO:0005886">
    <property type="term" value="C:plasma membrane"/>
    <property type="evidence" value="ECO:0007669"/>
    <property type="project" value="UniProtKB-SubCell"/>
</dbReference>
<dbReference type="InterPro" id="IPR011006">
    <property type="entry name" value="CheY-like_superfamily"/>
</dbReference>
<keyword evidence="7" id="KW-1133">Transmembrane helix</keyword>
<dbReference type="Proteomes" id="UP000439113">
    <property type="component" value="Unassembled WGS sequence"/>
</dbReference>
<dbReference type="AlphaFoldDB" id="A0A6N8DP92"/>
<keyword evidence="3 6" id="KW-0597">Phosphoprotein</keyword>
<evidence type="ECO:0000256" key="2">
    <source>
        <dbReference type="ARBA" id="ARBA00012438"/>
    </source>
</evidence>
<dbReference type="Pfam" id="PF00072">
    <property type="entry name" value="Response_reg"/>
    <property type="match status" value="1"/>
</dbReference>
<keyword evidence="7" id="KW-0812">Transmembrane</keyword>
<feature type="transmembrane region" description="Helical" evidence="7">
    <location>
        <begin position="51"/>
        <end position="74"/>
    </location>
</feature>
<feature type="transmembrane region" description="Helical" evidence="7">
    <location>
        <begin position="129"/>
        <end position="151"/>
    </location>
</feature>
<dbReference type="CDD" id="cd16922">
    <property type="entry name" value="HATPase_EvgS-ArcB-TorS-like"/>
    <property type="match status" value="1"/>
</dbReference>
<evidence type="ECO:0000256" key="4">
    <source>
        <dbReference type="ARBA" id="ARBA00023012"/>
    </source>
</evidence>
<dbReference type="PROSITE" id="PS50109">
    <property type="entry name" value="HIS_KIN"/>
    <property type="match status" value="1"/>
</dbReference>
<sequence length="727" mass="78059">MDISKPFAPALARFQARPSEEREVMRNRVGLSFIALVVAVVAQAEGEEARAFLRASLPILLAYLLGAAALMAHMSWRPKVSAVRLGLALTMDGLMITAAMVLGGGAAAWLLPLYFWMILGAGARLGAGFLAYTVALALSGFGVVVATTPFWRDHAALSMSLLLSLVVLPLYGAILLRHIAEARAQAEQANRAKTLFLASVSHELRTPLTAIIGLTGLLQHSRLDTEQRDMTRTLQESAQTLLRQIEHLLSGAREEIGQEEGGDEEIVDFVALLVSLRAMLAVEAEAKGVRLGLMIEADTPSHILCDRRRVQEIFQNVVGNAVKFTREGAVAVRVGATRREDGVWVNVEVRDTGPGIAAEAQQRIFEPFRQGDASIGAKFGGAGLGLSIVKRRLDAMGGDIAVESPAAGALFRLGWPVTPVDPAEDVAEASDAEPVCLDVTDDFDSLAVAARHDLAVLVFPFAEARARTMARRLAALRRAPGQPMKILLAEDNAVNGRVLEKILTEAGHEVQVVADGEAALLAMLRETFEVVVLDVNMPRLGGIETARIYAAARPRGRAPVLALTADDSAESRKLCRAAGMVDCLRKPIAPEVLRAAIEAVAAAKPGAPRETARCEKLDPATLSALDRLGGADFVRELLIQFAADAAHLVEDIHASFSRGDVASLGRQAHALESMAGNMGAAALARLCRGWRAMTEKRLALSSARESERLRRRWRLTQDALGRALARM</sequence>
<comment type="catalytic activity">
    <reaction evidence="1">
        <text>ATP + protein L-histidine = ADP + protein N-phospho-L-histidine.</text>
        <dbReference type="EC" id="2.7.13.3"/>
    </reaction>
</comment>
<dbReference type="Pfam" id="PF02518">
    <property type="entry name" value="HATPase_c"/>
    <property type="match status" value="1"/>
</dbReference>
<dbReference type="CDD" id="cd17546">
    <property type="entry name" value="REC_hyHK_CKI1_RcsC-like"/>
    <property type="match status" value="1"/>
</dbReference>
<evidence type="ECO:0000313" key="11">
    <source>
        <dbReference type="EMBL" id="MTV32380.1"/>
    </source>
</evidence>
<keyword evidence="7" id="KW-0472">Membrane</keyword>
<dbReference type="Gene3D" id="3.30.565.10">
    <property type="entry name" value="Histidine kinase-like ATPase, C-terminal domain"/>
    <property type="match status" value="1"/>
</dbReference>
<dbReference type="InterPro" id="IPR003661">
    <property type="entry name" value="HisK_dim/P_dom"/>
</dbReference>
<dbReference type="InterPro" id="IPR036097">
    <property type="entry name" value="HisK_dim/P_sf"/>
</dbReference>
<dbReference type="SUPFAM" id="SSF52172">
    <property type="entry name" value="CheY-like"/>
    <property type="match status" value="1"/>
</dbReference>
<dbReference type="GO" id="GO:0005524">
    <property type="term" value="F:ATP binding"/>
    <property type="evidence" value="ECO:0007669"/>
    <property type="project" value="UniProtKB-KW"/>
</dbReference>
<dbReference type="SMART" id="SM00448">
    <property type="entry name" value="REC"/>
    <property type="match status" value="1"/>
</dbReference>
<dbReference type="EC" id="2.7.13.3" evidence="2"/>
<reference evidence="11 12" key="1">
    <citation type="submission" date="2019-11" db="EMBL/GenBank/DDBJ databases">
        <title>Whole-genome sequence of a Rhodoblastus acidophilus DSM 142.</title>
        <authorList>
            <person name="Kyndt J.A."/>
            <person name="Meyer T.E."/>
        </authorList>
    </citation>
    <scope>NUCLEOTIDE SEQUENCE [LARGE SCALE GENOMIC DNA]</scope>
    <source>
        <strain evidence="11 12">DSM 142</strain>
    </source>
</reference>
<dbReference type="InterPro" id="IPR008207">
    <property type="entry name" value="Sig_transdc_His_kin_Hpt_dom"/>
</dbReference>